<protein>
    <recommendedName>
        <fullName evidence="3">DUF4352 domain-containing protein</fullName>
    </recommendedName>
</protein>
<evidence type="ECO:0000313" key="1">
    <source>
        <dbReference type="EMBL" id="MBW7953909.1"/>
    </source>
</evidence>
<gene>
    <name evidence="1" type="ORF">H3C67_03905</name>
</gene>
<dbReference type="AlphaFoldDB" id="A0A952AHJ1"/>
<comment type="caution">
    <text evidence="1">The sequence shown here is derived from an EMBL/GenBank/DDBJ whole genome shotgun (WGS) entry which is preliminary data.</text>
</comment>
<dbReference type="PROSITE" id="PS51257">
    <property type="entry name" value="PROKAR_LIPOPROTEIN"/>
    <property type="match status" value="1"/>
</dbReference>
<proteinExistence type="predicted"/>
<accession>A0A952AHJ1</accession>
<organism evidence="1 2">
    <name type="scientific">Candidatus Dojkabacteria bacterium</name>
    <dbReference type="NCBI Taxonomy" id="2099670"/>
    <lineage>
        <taxon>Bacteria</taxon>
        <taxon>Candidatus Dojkabacteria</taxon>
    </lineage>
</organism>
<evidence type="ECO:0000313" key="2">
    <source>
        <dbReference type="Proteomes" id="UP000781173"/>
    </source>
</evidence>
<evidence type="ECO:0008006" key="3">
    <source>
        <dbReference type="Google" id="ProtNLM"/>
    </source>
</evidence>
<dbReference type="Proteomes" id="UP000781173">
    <property type="component" value="Unassembled WGS sequence"/>
</dbReference>
<sequence>MLKLKLLITGILFLLMTGCSFEKEIEMLTPEWIDSSGSEAEVRLQDLSALIKVNRYATAVDTDDDLQLVLFELEIVNLSNNYFPCSSSFFTIGIGESDFTQAEYLPNNLLIEDLPVKEIYINESCQGVIAFWLPIDSDTSDIALEFNGYYREATKYRIDFN</sequence>
<name>A0A952AHJ1_9BACT</name>
<dbReference type="EMBL" id="JACFOF010000009">
    <property type="protein sequence ID" value="MBW7953909.1"/>
    <property type="molecule type" value="Genomic_DNA"/>
</dbReference>
<reference evidence="1" key="1">
    <citation type="journal article" date="2022" name="ISME J.">
        <title>A general approach to explore prokaryotic protein glycosylation reveals the unique surface layer modulation of an anammox bacterium.</title>
        <authorList>
            <person name="Pabst M."/>
            <person name="Grouzdev D.S."/>
            <person name="Lawson C.E."/>
            <person name="Kleikamp H.B.C."/>
            <person name="de Ram C."/>
            <person name="Louwen R."/>
            <person name="Lin Y.M."/>
            <person name="Lucker S."/>
            <person name="van Loosdrecht M.C.M."/>
            <person name="Laureni M."/>
        </authorList>
    </citation>
    <scope>NUCLEOTIDE SEQUENCE</scope>
    <source>
        <strain evidence="1">BROCD043</strain>
    </source>
</reference>